<dbReference type="InterPro" id="IPR038586">
    <property type="entry name" value="Tctex-1-like_sf"/>
</dbReference>
<comment type="caution">
    <text evidence="3">The sequence shown here is derived from an EMBL/GenBank/DDBJ whole genome shotgun (WGS) entry which is preliminary data.</text>
</comment>
<protein>
    <submittedName>
        <fullName evidence="3">Tctex1 domain-containing protein 1-A</fullName>
    </submittedName>
</protein>
<feature type="signal peptide" evidence="2">
    <location>
        <begin position="1"/>
        <end position="20"/>
    </location>
</feature>
<evidence type="ECO:0000313" key="4">
    <source>
        <dbReference type="Proteomes" id="UP001651158"/>
    </source>
</evidence>
<dbReference type="PANTHER" id="PTHR21255:SF65">
    <property type="entry name" value="TCTEX1 DOMAIN-CONTAINING PROTEIN 2"/>
    <property type="match status" value="1"/>
</dbReference>
<gene>
    <name evidence="3" type="ORF">TcWFU_001651</name>
</gene>
<keyword evidence="2" id="KW-0732">Signal</keyword>
<reference evidence="3 4" key="1">
    <citation type="journal article" date="2022" name="Front. Cell. Infect. Microbiol.">
        <title>The Genomes of Two Strains of Taenia crassiceps the Animal Model for the Study of Human Cysticercosis.</title>
        <authorList>
            <person name="Bobes R.J."/>
            <person name="Estrada K."/>
            <person name="Rios-Valencia D.G."/>
            <person name="Calderon-Gallegos A."/>
            <person name="de la Torre P."/>
            <person name="Carrero J.C."/>
            <person name="Sanchez-Flores A."/>
            <person name="Laclette J.P."/>
        </authorList>
    </citation>
    <scope>NUCLEOTIDE SEQUENCE [LARGE SCALE GENOMIC DNA]</scope>
    <source>
        <strain evidence="3">WFUcys</strain>
    </source>
</reference>
<keyword evidence="4" id="KW-1185">Reference proteome</keyword>
<dbReference type="Pfam" id="PF03645">
    <property type="entry name" value="Tctex-1"/>
    <property type="match status" value="1"/>
</dbReference>
<dbReference type="PANTHER" id="PTHR21255">
    <property type="entry name" value="T-COMPLEX-ASSOCIATED-TESTIS-EXPRESSED 1/ DYNEIN LIGHT CHAIN"/>
    <property type="match status" value="1"/>
</dbReference>
<evidence type="ECO:0000313" key="3">
    <source>
        <dbReference type="EMBL" id="KAL5107377.1"/>
    </source>
</evidence>
<name>A0ABR4QCY8_9CEST</name>
<organism evidence="3 4">
    <name type="scientific">Taenia crassiceps</name>
    <dbReference type="NCBI Taxonomy" id="6207"/>
    <lineage>
        <taxon>Eukaryota</taxon>
        <taxon>Metazoa</taxon>
        <taxon>Spiralia</taxon>
        <taxon>Lophotrochozoa</taxon>
        <taxon>Platyhelminthes</taxon>
        <taxon>Cestoda</taxon>
        <taxon>Eucestoda</taxon>
        <taxon>Cyclophyllidea</taxon>
        <taxon>Taeniidae</taxon>
        <taxon>Taenia</taxon>
    </lineage>
</organism>
<evidence type="ECO:0000256" key="2">
    <source>
        <dbReference type="SAM" id="SignalP"/>
    </source>
</evidence>
<evidence type="ECO:0000256" key="1">
    <source>
        <dbReference type="ARBA" id="ARBA00005361"/>
    </source>
</evidence>
<dbReference type="EMBL" id="JAKROA010000004">
    <property type="protein sequence ID" value="KAL5107377.1"/>
    <property type="molecule type" value="Genomic_DNA"/>
</dbReference>
<comment type="similarity">
    <text evidence="1">Belongs to the dynein light chain Tctex-type family.</text>
</comment>
<dbReference type="InterPro" id="IPR005334">
    <property type="entry name" value="Tctex-1-like"/>
</dbReference>
<dbReference type="Proteomes" id="UP001651158">
    <property type="component" value="Unassembled WGS sequence"/>
</dbReference>
<accession>A0ABR4QCY8</accession>
<dbReference type="Gene3D" id="3.30.1140.40">
    <property type="entry name" value="Tctex-1"/>
    <property type="match status" value="1"/>
</dbReference>
<feature type="chain" id="PRO_5046343076" evidence="2">
    <location>
        <begin position="21"/>
        <end position="158"/>
    </location>
</feature>
<proteinExistence type="inferred from homology"/>
<sequence>MGSSIALVICVRLTSEAMLAQTKMNGQAEGTNKPEVKDELSNTHNTYQLGPDVGFPRDIVARMTKEVVDSLLLGREYEPEFCRQASRLMTDVLKARVKSLQLKRYRIITHAIISSVGDPNFYLNSLCLWEPALDTCVLYEFCNGSIAAAVSVFGIYQS</sequence>